<dbReference type="PANTHER" id="PTHR40051:SF1">
    <property type="entry name" value="YOLD-LIKE FAMILY PROTEIN"/>
    <property type="match status" value="1"/>
</dbReference>
<keyword evidence="2" id="KW-1185">Reference proteome</keyword>
<dbReference type="Pfam" id="PF08863">
    <property type="entry name" value="YolD"/>
    <property type="match status" value="1"/>
</dbReference>
<name>A0ABT9YYD3_9BACI</name>
<evidence type="ECO:0000313" key="1">
    <source>
        <dbReference type="EMBL" id="MDQ0225011.1"/>
    </source>
</evidence>
<dbReference type="Proteomes" id="UP001232245">
    <property type="component" value="Unassembled WGS sequence"/>
</dbReference>
<dbReference type="EMBL" id="JAUSTZ010000002">
    <property type="protein sequence ID" value="MDQ0225011.1"/>
    <property type="molecule type" value="Genomic_DNA"/>
</dbReference>
<dbReference type="InterPro" id="IPR014962">
    <property type="entry name" value="YolD"/>
</dbReference>
<proteinExistence type="predicted"/>
<sequence>MIRDRGNIKWTSMMLPEHVKLLRDWSETDSYQEKPELDEQQLEQFNELICIAMEGHNELVFTYYKDHYHHTCTGFVHYIDPLTHMLRIVDESNKEYLQLPIQAIIDIKLK</sequence>
<comment type="caution">
    <text evidence="1">The sequence shown here is derived from an EMBL/GenBank/DDBJ whole genome shotgun (WGS) entry which is preliminary data.</text>
</comment>
<dbReference type="PANTHER" id="PTHR40051">
    <property type="entry name" value="IG HYPOTHETICAL 15966"/>
    <property type="match status" value="1"/>
</dbReference>
<protein>
    <recommendedName>
        <fullName evidence="3">YolD-like family protein</fullName>
    </recommendedName>
</protein>
<evidence type="ECO:0008006" key="3">
    <source>
        <dbReference type="Google" id="ProtNLM"/>
    </source>
</evidence>
<gene>
    <name evidence="1" type="ORF">J2S02_001340</name>
</gene>
<dbReference type="RefSeq" id="WP_095302946.1">
    <property type="nucleotide sequence ID" value="NZ_CADEPK010000361.1"/>
</dbReference>
<evidence type="ECO:0000313" key="2">
    <source>
        <dbReference type="Proteomes" id="UP001232245"/>
    </source>
</evidence>
<organism evidence="1 2">
    <name type="scientific">Metabacillus niabensis</name>
    <dbReference type="NCBI Taxonomy" id="324854"/>
    <lineage>
        <taxon>Bacteria</taxon>
        <taxon>Bacillati</taxon>
        <taxon>Bacillota</taxon>
        <taxon>Bacilli</taxon>
        <taxon>Bacillales</taxon>
        <taxon>Bacillaceae</taxon>
        <taxon>Metabacillus</taxon>
    </lineage>
</organism>
<accession>A0ABT9YYD3</accession>
<reference evidence="1 2" key="1">
    <citation type="submission" date="2023-07" db="EMBL/GenBank/DDBJ databases">
        <title>Genomic Encyclopedia of Type Strains, Phase IV (KMG-IV): sequencing the most valuable type-strain genomes for metagenomic binning, comparative biology and taxonomic classification.</title>
        <authorList>
            <person name="Goeker M."/>
        </authorList>
    </citation>
    <scope>NUCLEOTIDE SEQUENCE [LARGE SCALE GENOMIC DNA]</scope>
    <source>
        <strain evidence="1 2">DSM 17723</strain>
    </source>
</reference>